<name>A0ABU9XJN1_9BACI</name>
<organism evidence="6 7">
    <name type="scientific">Ornithinibacillus xuwenensis</name>
    <dbReference type="NCBI Taxonomy" id="3144668"/>
    <lineage>
        <taxon>Bacteria</taxon>
        <taxon>Bacillati</taxon>
        <taxon>Bacillota</taxon>
        <taxon>Bacilli</taxon>
        <taxon>Bacillales</taxon>
        <taxon>Bacillaceae</taxon>
        <taxon>Ornithinibacillus</taxon>
    </lineage>
</organism>
<evidence type="ECO:0000313" key="7">
    <source>
        <dbReference type="Proteomes" id="UP001444625"/>
    </source>
</evidence>
<dbReference type="PROSITE" id="PS50977">
    <property type="entry name" value="HTH_TETR_2"/>
    <property type="match status" value="1"/>
</dbReference>
<evidence type="ECO:0000256" key="1">
    <source>
        <dbReference type="ARBA" id="ARBA00023015"/>
    </source>
</evidence>
<dbReference type="InterPro" id="IPR009057">
    <property type="entry name" value="Homeodomain-like_sf"/>
</dbReference>
<evidence type="ECO:0000256" key="3">
    <source>
        <dbReference type="ARBA" id="ARBA00023163"/>
    </source>
</evidence>
<reference evidence="6 7" key="1">
    <citation type="submission" date="2024-05" db="EMBL/GenBank/DDBJ databases">
        <authorList>
            <person name="Haq I."/>
            <person name="Ullah Z."/>
            <person name="Ahmad R."/>
            <person name="Li M."/>
            <person name="Tong Y."/>
        </authorList>
    </citation>
    <scope>NUCLEOTIDE SEQUENCE [LARGE SCALE GENOMIC DNA]</scope>
    <source>
        <strain evidence="6 7">16A2E</strain>
    </source>
</reference>
<dbReference type="InterPro" id="IPR036271">
    <property type="entry name" value="Tet_transcr_reg_TetR-rel_C_sf"/>
</dbReference>
<dbReference type="InterPro" id="IPR001647">
    <property type="entry name" value="HTH_TetR"/>
</dbReference>
<gene>
    <name evidence="6" type="ORF">ABC228_14945</name>
</gene>
<dbReference type="Gene3D" id="1.10.10.60">
    <property type="entry name" value="Homeodomain-like"/>
    <property type="match status" value="1"/>
</dbReference>
<keyword evidence="2 4" id="KW-0238">DNA-binding</keyword>
<keyword evidence="1" id="KW-0805">Transcription regulation</keyword>
<evidence type="ECO:0000313" key="6">
    <source>
        <dbReference type="EMBL" id="MEN2768478.1"/>
    </source>
</evidence>
<dbReference type="RefSeq" id="WP_345825961.1">
    <property type="nucleotide sequence ID" value="NZ_JBDIML010000005.1"/>
</dbReference>
<dbReference type="SUPFAM" id="SSF46689">
    <property type="entry name" value="Homeodomain-like"/>
    <property type="match status" value="1"/>
</dbReference>
<dbReference type="Proteomes" id="UP001444625">
    <property type="component" value="Unassembled WGS sequence"/>
</dbReference>
<dbReference type="PANTHER" id="PTHR47506:SF6">
    <property type="entry name" value="HTH-TYPE TRANSCRIPTIONAL REPRESSOR NEMR"/>
    <property type="match status" value="1"/>
</dbReference>
<dbReference type="Pfam" id="PF00440">
    <property type="entry name" value="TetR_N"/>
    <property type="match status" value="1"/>
</dbReference>
<comment type="caution">
    <text evidence="6">The sequence shown here is derived from an EMBL/GenBank/DDBJ whole genome shotgun (WGS) entry which is preliminary data.</text>
</comment>
<evidence type="ECO:0000256" key="4">
    <source>
        <dbReference type="PROSITE-ProRule" id="PRU00335"/>
    </source>
</evidence>
<keyword evidence="3" id="KW-0804">Transcription</keyword>
<feature type="DNA-binding region" description="H-T-H motif" evidence="4">
    <location>
        <begin position="34"/>
        <end position="53"/>
    </location>
</feature>
<sequence length="200" mass="23218">MARTPNVARRQNKREAILESARNVFCRKGFNNVTMKDIIEECGISRGGIYLYFKSVDDIFIEVVNQRNSHKFEDIRKSVKEGVSFPELLDSYFVTQKNRLLHMEESMLRSMYEYFFTHKSAEDRKFQQAQLEHVKSTIMEILTLGVHQGILRDENINSLAENFMFLIEGLSVLALIGSLTEDRIDAQFSLIKVMLPLKSK</sequence>
<proteinExistence type="predicted"/>
<feature type="domain" description="HTH tetR-type" evidence="5">
    <location>
        <begin position="11"/>
        <end position="71"/>
    </location>
</feature>
<evidence type="ECO:0000259" key="5">
    <source>
        <dbReference type="PROSITE" id="PS50977"/>
    </source>
</evidence>
<dbReference type="SUPFAM" id="SSF48498">
    <property type="entry name" value="Tetracyclin repressor-like, C-terminal domain"/>
    <property type="match status" value="1"/>
</dbReference>
<evidence type="ECO:0000256" key="2">
    <source>
        <dbReference type="ARBA" id="ARBA00023125"/>
    </source>
</evidence>
<keyword evidence="7" id="KW-1185">Reference proteome</keyword>
<dbReference type="EMBL" id="JBDIML010000005">
    <property type="protein sequence ID" value="MEN2768478.1"/>
    <property type="molecule type" value="Genomic_DNA"/>
</dbReference>
<protein>
    <submittedName>
        <fullName evidence="6">TetR/AcrR family transcriptional regulator</fullName>
    </submittedName>
</protein>
<dbReference type="Gene3D" id="1.10.357.10">
    <property type="entry name" value="Tetracycline Repressor, domain 2"/>
    <property type="match status" value="1"/>
</dbReference>
<accession>A0ABU9XJN1</accession>
<dbReference type="PANTHER" id="PTHR47506">
    <property type="entry name" value="TRANSCRIPTIONAL REGULATORY PROTEIN"/>
    <property type="match status" value="1"/>
</dbReference>
<dbReference type="PRINTS" id="PR00455">
    <property type="entry name" value="HTHTETR"/>
</dbReference>